<protein>
    <submittedName>
        <fullName evidence="3">Uncharacterized protein</fullName>
    </submittedName>
</protein>
<accession>A0ABP0JUN2</accession>
<feature type="transmembrane region" description="Helical" evidence="1">
    <location>
        <begin position="324"/>
        <end position="345"/>
    </location>
</feature>
<feature type="non-terminal residue" evidence="3">
    <location>
        <position position="857"/>
    </location>
</feature>
<feature type="transmembrane region" description="Helical" evidence="1">
    <location>
        <begin position="249"/>
        <end position="271"/>
    </location>
</feature>
<keyword evidence="2" id="KW-0732">Signal</keyword>
<keyword evidence="1" id="KW-0812">Transmembrane</keyword>
<sequence>MPNSFGAPCSLALVLCLCVGALGVRPLTDTDAIEAKQMEEHPIEKTKSAEDKNSHALPEATLWREFGAEEHHVFKANALAFQNLDQSEQWRLYASSNCSAEEVTSFYITIYMSQTDPVHQSNVTLHVDKNLPWDTDILYAGAQGLGRCLVFLRRPPPDAPVIEMLKKLPTVFQDRRLHAFLALRKDARIHFEVAFALVVLLGAVILVWSLRITVKALKDRRHSWGLTDESDFSQSQLRPPQAAEILKRAFANIVYFLLGCALFVVEGQRFFRKNLDDSGTGYIMVLVFPLLFGCAGVLRIFMAAARSHLYFSSLRHGLLLELRVVKLSGDLMLLWMWVGIILTLGRAMQVVFAHRGIAMEFEDLKALGLLASPVFYMKKSTSDMLAIEDMAMNRECKIGLEGISDRNFVQLGDAKGIRPMSESAFLALARHRKEIHVGSPDAAGEVERSLNVGALVGLTMISFTVIFLNMTSSPHLADLYTSGITWPPFGPKARKYWAGTHVSERVFGLTAVAEPLETTRVSVQAIGKPMLNSTSAVIVETLSLAEPVYPQEVAITVEDTAATASYMLQVFKWGIFPESITISGDTAFGKRFSQCIPWGYLYWNHTVHLPKGLLILEIRVTYSHFEMSFPWKKRSNNSFATYFDPALPREKCTMWAIPSWAQATVAQASAHGCFYGLQPRWSSCGQTRQKNTERFLQFFQGNVSGRLCASTIVPGTSNLSNLVCRTMLPSPAALAINVSEILPQKSKDTQAKFTMPLRMPSGSIDLVGDGSLYQPRFGFTFTLRKRTVAKTFLVATGFAESVVVHGEGLRLTIADCAALAHATVVELTVLSEDLDCHLESLSLENGTKLDIIPTARR</sequence>
<gene>
    <name evidence="3" type="ORF">SCF082_LOCUS13963</name>
</gene>
<dbReference type="Proteomes" id="UP001642464">
    <property type="component" value="Unassembled WGS sequence"/>
</dbReference>
<keyword evidence="1" id="KW-1133">Transmembrane helix</keyword>
<organism evidence="3 4">
    <name type="scientific">Durusdinium trenchii</name>
    <dbReference type="NCBI Taxonomy" id="1381693"/>
    <lineage>
        <taxon>Eukaryota</taxon>
        <taxon>Sar</taxon>
        <taxon>Alveolata</taxon>
        <taxon>Dinophyceae</taxon>
        <taxon>Suessiales</taxon>
        <taxon>Symbiodiniaceae</taxon>
        <taxon>Durusdinium</taxon>
    </lineage>
</organism>
<dbReference type="EMBL" id="CAXAMM010008680">
    <property type="protein sequence ID" value="CAK9018166.1"/>
    <property type="molecule type" value="Genomic_DNA"/>
</dbReference>
<feature type="transmembrane region" description="Helical" evidence="1">
    <location>
        <begin position="283"/>
        <end position="304"/>
    </location>
</feature>
<evidence type="ECO:0000313" key="3">
    <source>
        <dbReference type="EMBL" id="CAK9018166.1"/>
    </source>
</evidence>
<feature type="signal peptide" evidence="2">
    <location>
        <begin position="1"/>
        <end position="23"/>
    </location>
</feature>
<feature type="chain" id="PRO_5046301123" evidence="2">
    <location>
        <begin position="24"/>
        <end position="857"/>
    </location>
</feature>
<keyword evidence="1" id="KW-0472">Membrane</keyword>
<reference evidence="3 4" key="1">
    <citation type="submission" date="2024-02" db="EMBL/GenBank/DDBJ databases">
        <authorList>
            <person name="Chen Y."/>
            <person name="Shah S."/>
            <person name="Dougan E. K."/>
            <person name="Thang M."/>
            <person name="Chan C."/>
        </authorList>
    </citation>
    <scope>NUCLEOTIDE SEQUENCE [LARGE SCALE GENOMIC DNA]</scope>
</reference>
<comment type="caution">
    <text evidence="3">The sequence shown here is derived from an EMBL/GenBank/DDBJ whole genome shotgun (WGS) entry which is preliminary data.</text>
</comment>
<evidence type="ECO:0000313" key="4">
    <source>
        <dbReference type="Proteomes" id="UP001642464"/>
    </source>
</evidence>
<evidence type="ECO:0000256" key="2">
    <source>
        <dbReference type="SAM" id="SignalP"/>
    </source>
</evidence>
<evidence type="ECO:0000256" key="1">
    <source>
        <dbReference type="SAM" id="Phobius"/>
    </source>
</evidence>
<feature type="transmembrane region" description="Helical" evidence="1">
    <location>
        <begin position="193"/>
        <end position="214"/>
    </location>
</feature>
<name>A0ABP0JUN2_9DINO</name>
<proteinExistence type="predicted"/>
<keyword evidence="4" id="KW-1185">Reference proteome</keyword>